<comment type="similarity">
    <text evidence="2 7">Belongs to the FPP/GGPP synthase family.</text>
</comment>
<keyword evidence="6" id="KW-0414">Isoprene biosynthesis</keyword>
<evidence type="ECO:0000256" key="3">
    <source>
        <dbReference type="ARBA" id="ARBA00022679"/>
    </source>
</evidence>
<dbReference type="AlphaFoldDB" id="W7TXB8"/>
<dbReference type="OrthoDB" id="9927103at2759"/>
<evidence type="ECO:0000256" key="5">
    <source>
        <dbReference type="ARBA" id="ARBA00022842"/>
    </source>
</evidence>
<keyword evidence="9" id="KW-1185">Reference proteome</keyword>
<dbReference type="Proteomes" id="UP000019335">
    <property type="component" value="Chromosome 5"/>
</dbReference>
<dbReference type="GO" id="GO:0006744">
    <property type="term" value="P:ubiquinone biosynthetic process"/>
    <property type="evidence" value="ECO:0007669"/>
    <property type="project" value="TreeGrafter"/>
</dbReference>
<protein>
    <submittedName>
        <fullName evidence="8">Decaprenyl-diphosphate synthase subunit 1</fullName>
    </submittedName>
</protein>
<dbReference type="PANTHER" id="PTHR12001">
    <property type="entry name" value="GERANYLGERANYL PYROPHOSPHATE SYNTHASE"/>
    <property type="match status" value="1"/>
</dbReference>
<keyword evidence="3 7" id="KW-0808">Transferase</keyword>
<comment type="cofactor">
    <cofactor evidence="1">
        <name>Mg(2+)</name>
        <dbReference type="ChEBI" id="CHEBI:18420"/>
    </cofactor>
</comment>
<dbReference type="InterPro" id="IPR033749">
    <property type="entry name" value="Polyprenyl_synt_CS"/>
</dbReference>
<dbReference type="EMBL" id="AZIL01000352">
    <property type="protein sequence ID" value="EWM28148.1"/>
    <property type="molecule type" value="Genomic_DNA"/>
</dbReference>
<dbReference type="PANTHER" id="PTHR12001:SF69">
    <property type="entry name" value="ALL TRANS-POLYPRENYL-DIPHOSPHATE SYNTHASE PDSS1"/>
    <property type="match status" value="1"/>
</dbReference>
<evidence type="ECO:0000256" key="1">
    <source>
        <dbReference type="ARBA" id="ARBA00001946"/>
    </source>
</evidence>
<sequence>MPAPRKVGLRRLRGLVQSCSTGFRGGVQPSLISSRTAISYVNRAVDHIYYSHASIGSTTNIVHRSIRSGWAKTAADASIDVIVNAVTRPEIDEPTVKVAEPRRAIIKADQAGELEEDLALDLQRKPRLDLLAGWAGAARGVDPFKIVESDMRSLSAGIKSLLGSDHPVLEACAKYFFELDGGKKIRPTMVLLISRAVAAHAPAQGVNGSRAFTSTSESSTPLPSQKRLAEITEMIHTASLFHDDVIDEADERRGVPSINKIYGNKMAILAGDFLLARASVSLARLRNIEVVELLSTVIEHLVKGEVMQSRPQALVDGSGTGENGQAALEYYLHKNFYKTGSLMANSCRAAVLLAGGGDALQNQAFAYGRHVGLAFQLVDDVLDFEQTSETLGKPALNDLRQGLATAPVLLAARTFPDEVGDMVKRKFASEGDVERVREMAFFSIAMTSPRPRYNSSYLGTLL</sequence>
<dbReference type="CDD" id="cd00685">
    <property type="entry name" value="Trans_IPPS_HT"/>
    <property type="match status" value="1"/>
</dbReference>
<dbReference type="GO" id="GO:0004659">
    <property type="term" value="F:prenyltransferase activity"/>
    <property type="evidence" value="ECO:0007669"/>
    <property type="project" value="InterPro"/>
</dbReference>
<dbReference type="Pfam" id="PF00348">
    <property type="entry name" value="polyprenyl_synt"/>
    <property type="match status" value="1"/>
</dbReference>
<evidence type="ECO:0000256" key="2">
    <source>
        <dbReference type="ARBA" id="ARBA00006706"/>
    </source>
</evidence>
<dbReference type="GO" id="GO:0046872">
    <property type="term" value="F:metal ion binding"/>
    <property type="evidence" value="ECO:0007669"/>
    <property type="project" value="UniProtKB-KW"/>
</dbReference>
<dbReference type="PROSITE" id="PS00444">
    <property type="entry name" value="POLYPRENYL_SYNTHASE_2"/>
    <property type="match status" value="1"/>
</dbReference>
<evidence type="ECO:0000313" key="9">
    <source>
        <dbReference type="Proteomes" id="UP000019335"/>
    </source>
</evidence>
<dbReference type="SUPFAM" id="SSF48576">
    <property type="entry name" value="Terpenoid synthases"/>
    <property type="match status" value="1"/>
</dbReference>
<dbReference type="SFLD" id="SFLDS00005">
    <property type="entry name" value="Isoprenoid_Synthase_Type_I"/>
    <property type="match status" value="1"/>
</dbReference>
<gene>
    <name evidence="8" type="primary">GPPS</name>
    <name evidence="8" type="ORF">Naga_100004g170</name>
</gene>
<organism evidence="8 9">
    <name type="scientific">Nannochloropsis gaditana</name>
    <dbReference type="NCBI Taxonomy" id="72520"/>
    <lineage>
        <taxon>Eukaryota</taxon>
        <taxon>Sar</taxon>
        <taxon>Stramenopiles</taxon>
        <taxon>Ochrophyta</taxon>
        <taxon>Eustigmatophyceae</taxon>
        <taxon>Eustigmatales</taxon>
        <taxon>Monodopsidaceae</taxon>
        <taxon>Nannochloropsis</taxon>
    </lineage>
</organism>
<evidence type="ECO:0000256" key="7">
    <source>
        <dbReference type="RuleBase" id="RU004466"/>
    </source>
</evidence>
<dbReference type="InterPro" id="IPR000092">
    <property type="entry name" value="Polyprenyl_synt"/>
</dbReference>
<accession>W7TXB8</accession>
<evidence type="ECO:0000313" key="8">
    <source>
        <dbReference type="EMBL" id="EWM28148.1"/>
    </source>
</evidence>
<reference evidence="8 9" key="1">
    <citation type="journal article" date="2014" name="Mol. Plant">
        <title>Chromosome Scale Genome Assembly and Transcriptome Profiling of Nannochloropsis gaditana in Nitrogen Depletion.</title>
        <authorList>
            <person name="Corteggiani Carpinelli E."/>
            <person name="Telatin A."/>
            <person name="Vitulo N."/>
            <person name="Forcato C."/>
            <person name="D'Angelo M."/>
            <person name="Schiavon R."/>
            <person name="Vezzi A."/>
            <person name="Giacometti G.M."/>
            <person name="Morosinotto T."/>
            <person name="Valle G."/>
        </authorList>
    </citation>
    <scope>NUCLEOTIDE SEQUENCE [LARGE SCALE GENOMIC DNA]</scope>
    <source>
        <strain evidence="8 9">B-31</strain>
    </source>
</reference>
<dbReference type="Gene3D" id="1.10.600.10">
    <property type="entry name" value="Farnesyl Diphosphate Synthase"/>
    <property type="match status" value="1"/>
</dbReference>
<proteinExistence type="inferred from homology"/>
<dbReference type="InterPro" id="IPR008949">
    <property type="entry name" value="Isoprenoid_synthase_dom_sf"/>
</dbReference>
<dbReference type="GO" id="GO:1990234">
    <property type="term" value="C:transferase complex"/>
    <property type="evidence" value="ECO:0007669"/>
    <property type="project" value="TreeGrafter"/>
</dbReference>
<name>W7TXB8_9STRA</name>
<comment type="caution">
    <text evidence="8">The sequence shown here is derived from an EMBL/GenBank/DDBJ whole genome shotgun (WGS) entry which is preliminary data.</text>
</comment>
<keyword evidence="5" id="KW-0460">Magnesium</keyword>
<dbReference type="GO" id="GO:0008299">
    <property type="term" value="P:isoprenoid biosynthetic process"/>
    <property type="evidence" value="ECO:0007669"/>
    <property type="project" value="UniProtKB-KW"/>
</dbReference>
<keyword evidence="4" id="KW-0479">Metal-binding</keyword>
<evidence type="ECO:0000256" key="4">
    <source>
        <dbReference type="ARBA" id="ARBA00022723"/>
    </source>
</evidence>
<evidence type="ECO:0000256" key="6">
    <source>
        <dbReference type="ARBA" id="ARBA00023229"/>
    </source>
</evidence>